<name>A0A383E758_9ZZZZ</name>
<organism evidence="1">
    <name type="scientific">marine metagenome</name>
    <dbReference type="NCBI Taxonomy" id="408172"/>
    <lineage>
        <taxon>unclassified sequences</taxon>
        <taxon>metagenomes</taxon>
        <taxon>ecological metagenomes</taxon>
    </lineage>
</organism>
<reference evidence="1" key="1">
    <citation type="submission" date="2018-05" db="EMBL/GenBank/DDBJ databases">
        <authorList>
            <person name="Lanie J.A."/>
            <person name="Ng W.-L."/>
            <person name="Kazmierczak K.M."/>
            <person name="Andrzejewski T.M."/>
            <person name="Davidsen T.M."/>
            <person name="Wayne K.J."/>
            <person name="Tettelin H."/>
            <person name="Glass J.I."/>
            <person name="Rusch D."/>
            <person name="Podicherti R."/>
            <person name="Tsui H.-C.T."/>
            <person name="Winkler M.E."/>
        </authorList>
    </citation>
    <scope>NUCLEOTIDE SEQUENCE</scope>
</reference>
<sequence>MKLLTVEQNTTEHSTYWFRAYKRSDFKEYLKITSYLEAAAWTSSYYALLSEKNHKRLTKNKVECFKNYIHKCLKQADTLLIGWNDTPPPLKFLLEETQKWVVLYVGNHLRTADSWSLHNKLGI</sequence>
<evidence type="ECO:0000313" key="1">
    <source>
        <dbReference type="EMBL" id="SVE51928.1"/>
    </source>
</evidence>
<dbReference type="AlphaFoldDB" id="A0A383E758"/>
<protein>
    <submittedName>
        <fullName evidence="1">Uncharacterized protein</fullName>
    </submittedName>
</protein>
<feature type="non-terminal residue" evidence="1">
    <location>
        <position position="123"/>
    </location>
</feature>
<accession>A0A383E758</accession>
<proteinExistence type="predicted"/>
<gene>
    <name evidence="1" type="ORF">METZ01_LOCUS504782</name>
</gene>
<dbReference type="EMBL" id="UINC01222941">
    <property type="protein sequence ID" value="SVE51928.1"/>
    <property type="molecule type" value="Genomic_DNA"/>
</dbReference>